<feature type="compositionally biased region" description="Pro residues" evidence="6">
    <location>
        <begin position="368"/>
        <end position="382"/>
    </location>
</feature>
<dbReference type="CDD" id="cd03230">
    <property type="entry name" value="ABC_DR_subfamily_A"/>
    <property type="match status" value="1"/>
</dbReference>
<dbReference type="InterPro" id="IPR017871">
    <property type="entry name" value="ABC_transporter-like_CS"/>
</dbReference>
<gene>
    <name evidence="8" type="ORF">SAMN05414137_106264</name>
</gene>
<dbReference type="eggNOG" id="COG1131">
    <property type="taxonomic scope" value="Bacteria"/>
</dbReference>
<dbReference type="OrthoDB" id="9804819at2"/>
<feature type="domain" description="ABC transporter" evidence="7">
    <location>
        <begin position="5"/>
        <end position="228"/>
    </location>
</feature>
<dbReference type="STRING" id="235985.SAMN05414137_106264"/>
<feature type="compositionally biased region" description="Low complexity" evidence="6">
    <location>
        <begin position="291"/>
        <end position="308"/>
    </location>
</feature>
<dbReference type="Gene3D" id="3.40.50.300">
    <property type="entry name" value="P-loop containing nucleotide triphosphate hydrolases"/>
    <property type="match status" value="1"/>
</dbReference>
<keyword evidence="4 8" id="KW-0067">ATP-binding</keyword>
<accession>A0A1H7N8I3</accession>
<evidence type="ECO:0000313" key="9">
    <source>
        <dbReference type="Proteomes" id="UP000183015"/>
    </source>
</evidence>
<evidence type="ECO:0000313" key="8">
    <source>
        <dbReference type="EMBL" id="SEL19936.1"/>
    </source>
</evidence>
<reference evidence="9" key="1">
    <citation type="submission" date="2016-10" db="EMBL/GenBank/DDBJ databases">
        <authorList>
            <person name="Varghese N."/>
        </authorList>
    </citation>
    <scope>NUCLEOTIDE SEQUENCE [LARGE SCALE GENOMIC DNA]</scope>
    <source>
        <strain evidence="9">DSM 45096 / BCRC 16803 / CGMCC 4.1857 / CIP 109030 / JCM 12277 / KCTC 19219 / NBRC 100920 / 33214</strain>
    </source>
</reference>
<dbReference type="Pfam" id="PF00005">
    <property type="entry name" value="ABC_tran"/>
    <property type="match status" value="1"/>
</dbReference>
<evidence type="ECO:0000256" key="6">
    <source>
        <dbReference type="SAM" id="MobiDB-lite"/>
    </source>
</evidence>
<dbReference type="InterPro" id="IPR003439">
    <property type="entry name" value="ABC_transporter-like_ATP-bd"/>
</dbReference>
<dbReference type="Proteomes" id="UP000183015">
    <property type="component" value="Unassembled WGS sequence"/>
</dbReference>
<keyword evidence="5" id="KW-0046">Antibiotic resistance</keyword>
<dbReference type="GO" id="GO:0005524">
    <property type="term" value="F:ATP binding"/>
    <property type="evidence" value="ECO:0007669"/>
    <property type="project" value="UniProtKB-KW"/>
</dbReference>
<dbReference type="RefSeq" id="WP_063773299.1">
    <property type="nucleotide sequence ID" value="NZ_BBPN01000021.1"/>
</dbReference>
<dbReference type="PROSITE" id="PS00211">
    <property type="entry name" value="ABC_TRANSPORTER_1"/>
    <property type="match status" value="1"/>
</dbReference>
<name>A0A1H7N8I3_STRJI</name>
<dbReference type="AlphaFoldDB" id="A0A1H7N8I3"/>
<evidence type="ECO:0000256" key="2">
    <source>
        <dbReference type="ARBA" id="ARBA00022448"/>
    </source>
</evidence>
<comment type="subcellular location">
    <subcellularLocation>
        <location evidence="1">Cell membrane</location>
        <topology evidence="1">Peripheral membrane protein</topology>
    </subcellularLocation>
</comment>
<dbReference type="SUPFAM" id="SSF52540">
    <property type="entry name" value="P-loop containing nucleoside triphosphate hydrolases"/>
    <property type="match status" value="1"/>
</dbReference>
<dbReference type="InterPro" id="IPR003593">
    <property type="entry name" value="AAA+_ATPase"/>
</dbReference>
<evidence type="ECO:0000256" key="1">
    <source>
        <dbReference type="ARBA" id="ARBA00004202"/>
    </source>
</evidence>
<dbReference type="GO" id="GO:0016887">
    <property type="term" value="F:ATP hydrolysis activity"/>
    <property type="evidence" value="ECO:0007669"/>
    <property type="project" value="InterPro"/>
</dbReference>
<dbReference type="SMART" id="SM00382">
    <property type="entry name" value="AAA"/>
    <property type="match status" value="1"/>
</dbReference>
<evidence type="ECO:0000256" key="3">
    <source>
        <dbReference type="ARBA" id="ARBA00022741"/>
    </source>
</evidence>
<keyword evidence="9" id="KW-1185">Reference proteome</keyword>
<dbReference type="InterPro" id="IPR050763">
    <property type="entry name" value="ABC_transporter_ATP-binding"/>
</dbReference>
<dbReference type="EMBL" id="FOAZ01000006">
    <property type="protein sequence ID" value="SEL19936.1"/>
    <property type="molecule type" value="Genomic_DNA"/>
</dbReference>
<dbReference type="InterPro" id="IPR027417">
    <property type="entry name" value="P-loop_NTPase"/>
</dbReference>
<feature type="region of interest" description="Disordered" evidence="6">
    <location>
        <begin position="291"/>
        <end position="391"/>
    </location>
</feature>
<dbReference type="PANTHER" id="PTHR42711">
    <property type="entry name" value="ABC TRANSPORTER ATP-BINDING PROTEIN"/>
    <property type="match status" value="1"/>
</dbReference>
<evidence type="ECO:0000256" key="5">
    <source>
        <dbReference type="ARBA" id="ARBA00023251"/>
    </source>
</evidence>
<feature type="compositionally biased region" description="Low complexity" evidence="6">
    <location>
        <begin position="326"/>
        <end position="348"/>
    </location>
</feature>
<dbReference type="GO" id="GO:0005886">
    <property type="term" value="C:plasma membrane"/>
    <property type="evidence" value="ECO:0007669"/>
    <property type="project" value="UniProtKB-SubCell"/>
</dbReference>
<keyword evidence="2" id="KW-0813">Transport</keyword>
<dbReference type="PROSITE" id="PS50893">
    <property type="entry name" value="ABC_TRANSPORTER_2"/>
    <property type="match status" value="1"/>
</dbReference>
<protein>
    <submittedName>
        <fullName evidence="8">ABC-2 type transport system ATP-binding protein</fullName>
    </submittedName>
</protein>
<keyword evidence="3" id="KW-0547">Nucleotide-binding</keyword>
<evidence type="ECO:0000256" key="4">
    <source>
        <dbReference type="ARBA" id="ARBA00022840"/>
    </source>
</evidence>
<dbReference type="PANTHER" id="PTHR42711:SF17">
    <property type="entry name" value="ABC TRANSPORTER ATP-BINDING PROTEIN"/>
    <property type="match status" value="1"/>
</dbReference>
<dbReference type="GO" id="GO:0046677">
    <property type="term" value="P:response to antibiotic"/>
    <property type="evidence" value="ECO:0007669"/>
    <property type="project" value="UniProtKB-KW"/>
</dbReference>
<proteinExistence type="predicted"/>
<organism evidence="8 9">
    <name type="scientific">Streptacidiphilus jiangxiensis</name>
    <dbReference type="NCBI Taxonomy" id="235985"/>
    <lineage>
        <taxon>Bacteria</taxon>
        <taxon>Bacillati</taxon>
        <taxon>Actinomycetota</taxon>
        <taxon>Actinomycetes</taxon>
        <taxon>Kitasatosporales</taxon>
        <taxon>Streptomycetaceae</taxon>
        <taxon>Streptacidiphilus</taxon>
    </lineage>
</organism>
<sequence>METAIALDRATKRFGALTAVDGLSLEIARGATVALLGANGAGKTTTVAMLMGLLTPDAGTVRVAGRSPRQAVVEGRIAAMLQDSGLMPGVTAAELVGLARRMYPAPLRVEEALELAGLRELARRRVERMSGGQAQRLKFALVAVAGADTMLLDEPTRALDVQGRREFWAAMRNCAAAGRTIVFATHYLDEVEENAERVLVLARGRIAADGPPARIREAGGRAIVRFRVPAGRTLPPLPGDVEREQDWVTVRSATPDEVVRRLVASGAGWSDLRISPPSLDESFLALTGSLTTPAPNSTAGPASTATAGGDHGTAPSDLGSTAETQAAGSAGSAVRADAASAGGPAGAADRTGPRHPRVGAPDAVPDAVPAPVPVPAPAPAPAPAAEEAQVR</sequence>
<evidence type="ECO:0000259" key="7">
    <source>
        <dbReference type="PROSITE" id="PS50893"/>
    </source>
</evidence>